<accession>A0A4Y7I5T3</accession>
<dbReference type="InterPro" id="IPR006509">
    <property type="entry name" value="RBM39_SF"/>
</dbReference>
<dbReference type="Pfam" id="PF00076">
    <property type="entry name" value="RRM_1"/>
    <property type="match status" value="1"/>
</dbReference>
<gene>
    <name evidence="3" type="ORF">C5167_037248</name>
</gene>
<evidence type="ECO:0000313" key="3">
    <source>
        <dbReference type="EMBL" id="RZC44293.1"/>
    </source>
</evidence>
<dbReference type="InterPro" id="IPR002423">
    <property type="entry name" value="Cpn60/GroEL/TCP-1"/>
</dbReference>
<feature type="domain" description="RRM" evidence="2">
    <location>
        <begin position="139"/>
        <end position="217"/>
    </location>
</feature>
<dbReference type="InterPro" id="IPR000504">
    <property type="entry name" value="RRM_dom"/>
</dbReference>
<dbReference type="GO" id="GO:0005634">
    <property type="term" value="C:nucleus"/>
    <property type="evidence" value="ECO:0007669"/>
    <property type="project" value="InterPro"/>
</dbReference>
<dbReference type="GO" id="GO:0006397">
    <property type="term" value="P:mRNA processing"/>
    <property type="evidence" value="ECO:0007669"/>
    <property type="project" value="InterPro"/>
</dbReference>
<organism evidence="3 4">
    <name type="scientific">Papaver somniferum</name>
    <name type="common">Opium poppy</name>
    <dbReference type="NCBI Taxonomy" id="3469"/>
    <lineage>
        <taxon>Eukaryota</taxon>
        <taxon>Viridiplantae</taxon>
        <taxon>Streptophyta</taxon>
        <taxon>Embryophyta</taxon>
        <taxon>Tracheophyta</taxon>
        <taxon>Spermatophyta</taxon>
        <taxon>Magnoliopsida</taxon>
        <taxon>Ranunculales</taxon>
        <taxon>Papaveraceae</taxon>
        <taxon>Papaveroideae</taxon>
        <taxon>Papaver</taxon>
    </lineage>
</organism>
<dbReference type="GO" id="GO:0005524">
    <property type="term" value="F:ATP binding"/>
    <property type="evidence" value="ECO:0007669"/>
    <property type="project" value="InterPro"/>
</dbReference>
<dbReference type="EMBL" id="CM010715">
    <property type="protein sequence ID" value="RZC44293.1"/>
    <property type="molecule type" value="Genomic_DNA"/>
</dbReference>
<dbReference type="CDD" id="cd12285">
    <property type="entry name" value="RRM3_RBM39_like"/>
    <property type="match status" value="1"/>
</dbReference>
<dbReference type="PROSITE" id="PS00995">
    <property type="entry name" value="TCP1_3"/>
    <property type="match status" value="1"/>
</dbReference>
<evidence type="ECO:0000256" key="1">
    <source>
        <dbReference type="ARBA" id="ARBA00008020"/>
    </source>
</evidence>
<dbReference type="SUPFAM" id="SSF54928">
    <property type="entry name" value="RNA-binding domain, RBD"/>
    <property type="match status" value="1"/>
</dbReference>
<dbReference type="GO" id="GO:0003723">
    <property type="term" value="F:RNA binding"/>
    <property type="evidence" value="ECO:0007669"/>
    <property type="project" value="UniProtKB-KW"/>
</dbReference>
<dbReference type="SUPFAM" id="SSF48592">
    <property type="entry name" value="GroEL equatorial domain-like"/>
    <property type="match status" value="1"/>
</dbReference>
<protein>
    <recommendedName>
        <fullName evidence="2">RRM domain-containing protein</fullName>
    </recommendedName>
</protein>
<dbReference type="InterPro" id="IPR002194">
    <property type="entry name" value="Chaperonin_TCP-1_CS"/>
</dbReference>
<proteinExistence type="inferred from homology"/>
<keyword evidence="4" id="KW-1185">Reference proteome</keyword>
<dbReference type="PANTHER" id="PTHR48036">
    <property type="entry name" value="SPLICING FACTOR (PAD-1), PUTATIVE (AFU_ORTHOLOGUE AFUA_1G15810)-RELATED"/>
    <property type="match status" value="1"/>
</dbReference>
<dbReference type="Proteomes" id="UP000316621">
    <property type="component" value="Chromosome 1"/>
</dbReference>
<dbReference type="SMART" id="SM00360">
    <property type="entry name" value="RRM"/>
    <property type="match status" value="1"/>
</dbReference>
<dbReference type="InterPro" id="IPR027413">
    <property type="entry name" value="GROEL-like_equatorial_sf"/>
</dbReference>
<dbReference type="GO" id="GO:0016887">
    <property type="term" value="F:ATP hydrolysis activity"/>
    <property type="evidence" value="ECO:0007669"/>
    <property type="project" value="InterPro"/>
</dbReference>
<dbReference type="Gene3D" id="1.10.560.10">
    <property type="entry name" value="GroEL-like equatorial domain"/>
    <property type="match status" value="1"/>
</dbReference>
<dbReference type="STRING" id="3469.A0A4Y7I5T3"/>
<dbReference type="Gene3D" id="3.30.70.330">
    <property type="match status" value="1"/>
</dbReference>
<dbReference type="InterPro" id="IPR035979">
    <property type="entry name" value="RBD_domain_sf"/>
</dbReference>
<name>A0A4Y7I5T3_PAPSO</name>
<reference evidence="3 4" key="1">
    <citation type="journal article" date="2018" name="Science">
        <title>The opium poppy genome and morphinan production.</title>
        <authorList>
            <person name="Guo L."/>
            <person name="Winzer T."/>
            <person name="Yang X."/>
            <person name="Li Y."/>
            <person name="Ning Z."/>
            <person name="He Z."/>
            <person name="Teodor R."/>
            <person name="Lu Y."/>
            <person name="Bowser T.A."/>
            <person name="Graham I.A."/>
            <person name="Ye K."/>
        </authorList>
    </citation>
    <scope>NUCLEOTIDE SEQUENCE [LARGE SCALE GENOMIC DNA]</scope>
    <source>
        <strain evidence="4">cv. HN1</strain>
        <tissue evidence="3">Leaves</tissue>
    </source>
</reference>
<dbReference type="AlphaFoldDB" id="A0A4Y7I5T3"/>
<dbReference type="GO" id="GO:0051082">
    <property type="term" value="F:unfolded protein binding"/>
    <property type="evidence" value="ECO:0007669"/>
    <property type="project" value="InterPro"/>
</dbReference>
<evidence type="ECO:0000313" key="4">
    <source>
        <dbReference type="Proteomes" id="UP000316621"/>
    </source>
</evidence>
<dbReference type="GO" id="GO:0006457">
    <property type="term" value="P:protein folding"/>
    <property type="evidence" value="ECO:0007669"/>
    <property type="project" value="InterPro"/>
</dbReference>
<dbReference type="OMA" id="TYMTKES"/>
<comment type="similarity">
    <text evidence="1">Belongs to the TCP-1 chaperonin family.</text>
</comment>
<dbReference type="InterPro" id="IPR012677">
    <property type="entry name" value="Nucleotide-bd_a/b_plait_sf"/>
</dbReference>
<sequence>MEMILVELAELQDRVVGDGTTSVVIVAAELIKIANEMVKNKIHPTSIISGYRTLNARSIAILMSKLDRSGTTSSLVPVVNGASLALPATSVLGVAPAINPLAAALGQASIPALPGLPGSLPVTAVYVPPIDSVGVPSECLILKNMFDPTSETEHDFDLDIKDDVQDEVSKFGTVKHIFVDKNSAGHVYLRFDTTTSAMSAQHALHGRWFAGKMITAAYMVN</sequence>
<evidence type="ECO:0000259" key="2">
    <source>
        <dbReference type="SMART" id="SM00360"/>
    </source>
</evidence>
<dbReference type="Gramene" id="RZC44293">
    <property type="protein sequence ID" value="RZC44293"/>
    <property type="gene ID" value="C5167_037248"/>
</dbReference>
<dbReference type="Pfam" id="PF00118">
    <property type="entry name" value="Cpn60_TCP1"/>
    <property type="match status" value="1"/>
</dbReference>